<name>A0A834EK74_9CHIR</name>
<evidence type="ECO:0000313" key="1">
    <source>
        <dbReference type="EMBL" id="KAF6119901.1"/>
    </source>
</evidence>
<protein>
    <submittedName>
        <fullName evidence="1">Uncharacterized protein</fullName>
    </submittedName>
</protein>
<dbReference type="Proteomes" id="UP000664940">
    <property type="component" value="Unassembled WGS sequence"/>
</dbReference>
<organism evidence="1 2">
    <name type="scientific">Phyllostomus discolor</name>
    <name type="common">pale spear-nosed bat</name>
    <dbReference type="NCBI Taxonomy" id="89673"/>
    <lineage>
        <taxon>Eukaryota</taxon>
        <taxon>Metazoa</taxon>
        <taxon>Chordata</taxon>
        <taxon>Craniata</taxon>
        <taxon>Vertebrata</taxon>
        <taxon>Euteleostomi</taxon>
        <taxon>Mammalia</taxon>
        <taxon>Eutheria</taxon>
        <taxon>Laurasiatheria</taxon>
        <taxon>Chiroptera</taxon>
        <taxon>Yangochiroptera</taxon>
        <taxon>Phyllostomidae</taxon>
        <taxon>Phyllostominae</taxon>
        <taxon>Phyllostomus</taxon>
    </lineage>
</organism>
<evidence type="ECO:0000313" key="2">
    <source>
        <dbReference type="Proteomes" id="UP000664940"/>
    </source>
</evidence>
<reference evidence="1 2" key="1">
    <citation type="journal article" date="2020" name="Nature">
        <title>Six reference-quality genomes reveal evolution of bat adaptations.</title>
        <authorList>
            <person name="Jebb D."/>
            <person name="Huang Z."/>
            <person name="Pippel M."/>
            <person name="Hughes G.M."/>
            <person name="Lavrichenko K."/>
            <person name="Devanna P."/>
            <person name="Winkler S."/>
            <person name="Jermiin L.S."/>
            <person name="Skirmuntt E.C."/>
            <person name="Katzourakis A."/>
            <person name="Burkitt-Gray L."/>
            <person name="Ray D.A."/>
            <person name="Sullivan K.A.M."/>
            <person name="Roscito J.G."/>
            <person name="Kirilenko B.M."/>
            <person name="Davalos L.M."/>
            <person name="Corthals A.P."/>
            <person name="Power M.L."/>
            <person name="Jones G."/>
            <person name="Ransome R.D."/>
            <person name="Dechmann D.K.N."/>
            <person name="Locatelli A.G."/>
            <person name="Puechmaille S.J."/>
            <person name="Fedrigo O."/>
            <person name="Jarvis E.D."/>
            <person name="Hiller M."/>
            <person name="Vernes S.C."/>
            <person name="Myers E.W."/>
            <person name="Teeling E.C."/>
        </authorList>
    </citation>
    <scope>NUCLEOTIDE SEQUENCE [LARGE SCALE GENOMIC DNA]</scope>
    <source>
        <strain evidence="1">Bat1K_MPI-CBG_1</strain>
    </source>
</reference>
<proteinExistence type="predicted"/>
<dbReference type="EMBL" id="JABVXQ010000003">
    <property type="protein sequence ID" value="KAF6119901.1"/>
    <property type="molecule type" value="Genomic_DNA"/>
</dbReference>
<accession>A0A834EK74</accession>
<sequence>MGSKAGKVLSPAGQSLWQPMARQISVVWSSTLVCGSQLSQQWCGPCLNNTLKMLYSTILGPFKRCLGTPNAKCGISPGDYLRVVPLCKHCCSDHMGRYLKCVSLPDVSALTHGQICLLAKYVYSDLHNFSVEPKCHDWLTAILVDIGDSTLFYILHTILIGPMPFYWSCSPHTTLEST</sequence>
<gene>
    <name evidence="1" type="ORF">HJG60_010284</name>
</gene>
<comment type="caution">
    <text evidence="1">The sequence shown here is derived from an EMBL/GenBank/DDBJ whole genome shotgun (WGS) entry which is preliminary data.</text>
</comment>
<dbReference type="AlphaFoldDB" id="A0A834EK74"/>